<dbReference type="eggNOG" id="COG0773">
    <property type="taxonomic scope" value="Bacteria"/>
</dbReference>
<organism evidence="19 20">
    <name type="scientific">Allocoleopsis franciscana PCC 7113</name>
    <dbReference type="NCBI Taxonomy" id="1173027"/>
    <lineage>
        <taxon>Bacteria</taxon>
        <taxon>Bacillati</taxon>
        <taxon>Cyanobacteriota</taxon>
        <taxon>Cyanophyceae</taxon>
        <taxon>Coleofasciculales</taxon>
        <taxon>Coleofasciculaceae</taxon>
        <taxon>Allocoleopsis</taxon>
        <taxon>Allocoleopsis franciscana</taxon>
    </lineage>
</organism>
<dbReference type="HAMAP" id="MF_00046">
    <property type="entry name" value="MurC"/>
    <property type="match status" value="1"/>
</dbReference>
<dbReference type="GO" id="GO:0051301">
    <property type="term" value="P:cell division"/>
    <property type="evidence" value="ECO:0007669"/>
    <property type="project" value="UniProtKB-KW"/>
</dbReference>
<keyword evidence="7 14" id="KW-0547">Nucleotide-binding</keyword>
<dbReference type="Gene3D" id="3.40.50.720">
    <property type="entry name" value="NAD(P)-binding Rossmann-like Domain"/>
    <property type="match status" value="1"/>
</dbReference>
<feature type="transmembrane region" description="Helical" evidence="15">
    <location>
        <begin position="12"/>
        <end position="30"/>
    </location>
</feature>
<keyword evidence="15" id="KW-0812">Transmembrane</keyword>
<evidence type="ECO:0000256" key="8">
    <source>
        <dbReference type="ARBA" id="ARBA00022840"/>
    </source>
</evidence>
<dbReference type="KEGG" id="mic:Mic7113_2088"/>
<dbReference type="STRING" id="1173027.Mic7113_2088"/>
<evidence type="ECO:0000256" key="12">
    <source>
        <dbReference type="ARBA" id="ARBA00023316"/>
    </source>
</evidence>
<dbReference type="GO" id="GO:0005524">
    <property type="term" value="F:ATP binding"/>
    <property type="evidence" value="ECO:0007669"/>
    <property type="project" value="UniProtKB-UniRule"/>
</dbReference>
<dbReference type="SUPFAM" id="SSF53244">
    <property type="entry name" value="MurD-like peptide ligases, peptide-binding domain"/>
    <property type="match status" value="1"/>
</dbReference>
<keyword evidence="4 14" id="KW-0963">Cytoplasm</keyword>
<keyword evidence="15" id="KW-1133">Transmembrane helix</keyword>
<feature type="binding site" evidence="14">
    <location>
        <begin position="159"/>
        <end position="165"/>
    </location>
    <ligand>
        <name>ATP</name>
        <dbReference type="ChEBI" id="CHEBI:30616"/>
    </ligand>
</feature>
<evidence type="ECO:0000256" key="6">
    <source>
        <dbReference type="ARBA" id="ARBA00022618"/>
    </source>
</evidence>
<dbReference type="Gene3D" id="3.40.1190.10">
    <property type="entry name" value="Mur-like, catalytic domain"/>
    <property type="match status" value="1"/>
</dbReference>
<evidence type="ECO:0000256" key="1">
    <source>
        <dbReference type="ARBA" id="ARBA00004496"/>
    </source>
</evidence>
<sequence length="530" mass="57782">MPNNVDFSGKPFHFIGIGGIGMSALAYVLAKRQLPVSGSDIRSTHITQRLQAVGAHLFRKQDATNLEFFRTGSESIYEVLPTAIGMSTNVGIACEPSKPNSLLPTEKVPLDLPQVICSTAINPFNSEYQAALERGYPIFHRSDLLAALIQDYQSIAVAGTHGKTTTSSLIGYLLMQAGLDPTIVVGGEVDAWEGNARLGESPYLVAEADESDGSLAKLSPKIGVITNIELDHPDHYESLEEVIGIFETFAQHCQTLIGCIDCETVRSRVKLTKSYSLRRDVGADYSVDNVRYQPFGTTACVWEGDQVLGELHLKLLGKHNLSNALAAVAVGRYLGLEFNVIAEAIATFEGAKRRFELRGKCNGISFVDDYAHHPSEIEATLSAARLRGGETLGLPSEQQRIVAIFQPHRYTRTLTFLPEFAKAFDNADIVVITDIYSAGEPNLGQITGQRVRDEICAAKQHSANGAGHESKRVYYQPTLESVTEFLTQTLQPGDLALFLGAGNLNQIIPQVMEFYQTADSDSSKELSQKA</sequence>
<keyword evidence="20" id="KW-1185">Reference proteome</keyword>
<keyword evidence="6 14" id="KW-0132">Cell division</keyword>
<evidence type="ECO:0000256" key="10">
    <source>
        <dbReference type="ARBA" id="ARBA00022984"/>
    </source>
</evidence>
<dbReference type="UniPathway" id="UPA00219"/>
<dbReference type="AlphaFoldDB" id="K9WBY9"/>
<dbReference type="OrthoDB" id="9804126at2"/>
<evidence type="ECO:0000256" key="7">
    <source>
        <dbReference type="ARBA" id="ARBA00022741"/>
    </source>
</evidence>
<evidence type="ECO:0000256" key="5">
    <source>
        <dbReference type="ARBA" id="ARBA00022598"/>
    </source>
</evidence>
<evidence type="ECO:0000256" key="15">
    <source>
        <dbReference type="SAM" id="Phobius"/>
    </source>
</evidence>
<protein>
    <recommendedName>
        <fullName evidence="3 14">UDP-N-acetylmuramate--L-alanine ligase</fullName>
        <ecNumber evidence="3 14">6.3.2.8</ecNumber>
    </recommendedName>
    <alternativeName>
        <fullName evidence="14">UDP-N-acetylmuramoyl-L-alanine synthetase</fullName>
    </alternativeName>
</protein>
<evidence type="ECO:0000259" key="18">
    <source>
        <dbReference type="Pfam" id="PF08245"/>
    </source>
</evidence>
<keyword evidence="5 14" id="KW-0436">Ligase</keyword>
<dbReference type="GO" id="GO:0009252">
    <property type="term" value="P:peptidoglycan biosynthetic process"/>
    <property type="evidence" value="ECO:0007669"/>
    <property type="project" value="UniProtKB-UniRule"/>
</dbReference>
<evidence type="ECO:0000256" key="11">
    <source>
        <dbReference type="ARBA" id="ARBA00023306"/>
    </source>
</evidence>
<dbReference type="InterPro" id="IPR036565">
    <property type="entry name" value="Mur-like_cat_sf"/>
</dbReference>
<evidence type="ECO:0000256" key="13">
    <source>
        <dbReference type="ARBA" id="ARBA00047833"/>
    </source>
</evidence>
<evidence type="ECO:0000256" key="14">
    <source>
        <dbReference type="HAMAP-Rule" id="MF_00046"/>
    </source>
</evidence>
<dbReference type="InterPro" id="IPR004101">
    <property type="entry name" value="Mur_ligase_C"/>
</dbReference>
<evidence type="ECO:0000256" key="9">
    <source>
        <dbReference type="ARBA" id="ARBA00022960"/>
    </source>
</evidence>
<dbReference type="InterPro" id="IPR050061">
    <property type="entry name" value="MurCDEF_pg_biosynth"/>
</dbReference>
<dbReference type="Pfam" id="PF01225">
    <property type="entry name" value="Mur_ligase"/>
    <property type="match status" value="1"/>
</dbReference>
<comment type="catalytic activity">
    <reaction evidence="13 14">
        <text>UDP-N-acetyl-alpha-D-muramate + L-alanine + ATP = UDP-N-acetyl-alpha-D-muramoyl-L-alanine + ADP + phosphate + H(+)</text>
        <dbReference type="Rhea" id="RHEA:23372"/>
        <dbReference type="ChEBI" id="CHEBI:15378"/>
        <dbReference type="ChEBI" id="CHEBI:30616"/>
        <dbReference type="ChEBI" id="CHEBI:43474"/>
        <dbReference type="ChEBI" id="CHEBI:57972"/>
        <dbReference type="ChEBI" id="CHEBI:70757"/>
        <dbReference type="ChEBI" id="CHEBI:83898"/>
        <dbReference type="ChEBI" id="CHEBI:456216"/>
        <dbReference type="EC" id="6.3.2.8"/>
    </reaction>
</comment>
<evidence type="ECO:0000256" key="3">
    <source>
        <dbReference type="ARBA" id="ARBA00012211"/>
    </source>
</evidence>
<dbReference type="PANTHER" id="PTHR43445">
    <property type="entry name" value="UDP-N-ACETYLMURAMATE--L-ALANINE LIGASE-RELATED"/>
    <property type="match status" value="1"/>
</dbReference>
<dbReference type="EMBL" id="CP003630">
    <property type="protein sequence ID" value="AFZ17905.1"/>
    <property type="molecule type" value="Genomic_DNA"/>
</dbReference>
<dbReference type="InterPro" id="IPR005758">
    <property type="entry name" value="UDP-N-AcMur_Ala_ligase_MurC"/>
</dbReference>
<comment type="subcellular location">
    <subcellularLocation>
        <location evidence="1 14">Cytoplasm</location>
    </subcellularLocation>
</comment>
<keyword evidence="15" id="KW-0472">Membrane</keyword>
<keyword evidence="11 14" id="KW-0131">Cell cycle</keyword>
<dbReference type="InterPro" id="IPR000713">
    <property type="entry name" value="Mur_ligase_N"/>
</dbReference>
<evidence type="ECO:0000313" key="20">
    <source>
        <dbReference type="Proteomes" id="UP000010471"/>
    </source>
</evidence>
<gene>
    <name evidence="14" type="primary">murC</name>
    <name evidence="19" type="ORF">Mic7113_2088</name>
</gene>
<dbReference type="GO" id="GO:0008763">
    <property type="term" value="F:UDP-N-acetylmuramate-L-alanine ligase activity"/>
    <property type="evidence" value="ECO:0007669"/>
    <property type="project" value="UniProtKB-UniRule"/>
</dbReference>
<dbReference type="GO" id="GO:0071555">
    <property type="term" value="P:cell wall organization"/>
    <property type="evidence" value="ECO:0007669"/>
    <property type="project" value="UniProtKB-KW"/>
</dbReference>
<dbReference type="HOGENOM" id="CLU_028104_2_2_3"/>
<reference evidence="19 20" key="1">
    <citation type="submission" date="2012-06" db="EMBL/GenBank/DDBJ databases">
        <title>Finished chromosome of genome of Microcoleus sp. PCC 7113.</title>
        <authorList>
            <consortium name="US DOE Joint Genome Institute"/>
            <person name="Gugger M."/>
            <person name="Coursin T."/>
            <person name="Rippka R."/>
            <person name="Tandeau De Marsac N."/>
            <person name="Huntemann M."/>
            <person name="Wei C.-L."/>
            <person name="Han J."/>
            <person name="Detter J.C."/>
            <person name="Han C."/>
            <person name="Tapia R."/>
            <person name="Chen A."/>
            <person name="Kyrpides N."/>
            <person name="Mavromatis K."/>
            <person name="Markowitz V."/>
            <person name="Szeto E."/>
            <person name="Ivanova N."/>
            <person name="Pagani I."/>
            <person name="Pati A."/>
            <person name="Goodwin L."/>
            <person name="Nordberg H.P."/>
            <person name="Cantor M.N."/>
            <person name="Hua S.X."/>
            <person name="Woyke T."/>
            <person name="Kerfeld C.A."/>
        </authorList>
    </citation>
    <scope>NUCLEOTIDE SEQUENCE [LARGE SCALE GENOMIC DNA]</scope>
    <source>
        <strain evidence="19 20">PCC 7113</strain>
    </source>
</reference>
<feature type="domain" description="Mur ligase N-terminal catalytic" evidence="16">
    <location>
        <begin position="12"/>
        <end position="152"/>
    </location>
</feature>
<proteinExistence type="inferred from homology"/>
<name>K9WBY9_9CYAN</name>
<dbReference type="Proteomes" id="UP000010471">
    <property type="component" value="Chromosome"/>
</dbReference>
<dbReference type="NCBIfam" id="TIGR01082">
    <property type="entry name" value="murC"/>
    <property type="match status" value="1"/>
</dbReference>
<evidence type="ECO:0000313" key="19">
    <source>
        <dbReference type="EMBL" id="AFZ17905.1"/>
    </source>
</evidence>
<dbReference type="PANTHER" id="PTHR43445:SF3">
    <property type="entry name" value="UDP-N-ACETYLMURAMATE--L-ALANINE LIGASE"/>
    <property type="match status" value="1"/>
</dbReference>
<dbReference type="InterPro" id="IPR013221">
    <property type="entry name" value="Mur_ligase_cen"/>
</dbReference>
<dbReference type="SUPFAM" id="SSF51984">
    <property type="entry name" value="MurCD N-terminal domain"/>
    <property type="match status" value="1"/>
</dbReference>
<dbReference type="Pfam" id="PF02875">
    <property type="entry name" value="Mur_ligase_C"/>
    <property type="match status" value="1"/>
</dbReference>
<dbReference type="GO" id="GO:0005737">
    <property type="term" value="C:cytoplasm"/>
    <property type="evidence" value="ECO:0007669"/>
    <property type="project" value="UniProtKB-SubCell"/>
</dbReference>
<dbReference type="SUPFAM" id="SSF53623">
    <property type="entry name" value="MurD-like peptide ligases, catalytic domain"/>
    <property type="match status" value="1"/>
</dbReference>
<keyword evidence="8 14" id="KW-0067">ATP-binding</keyword>
<keyword evidence="9 14" id="KW-0133">Cell shape</keyword>
<dbReference type="GO" id="GO:0008360">
    <property type="term" value="P:regulation of cell shape"/>
    <property type="evidence" value="ECO:0007669"/>
    <property type="project" value="UniProtKB-KW"/>
</dbReference>
<feature type="domain" description="Mur ligase central" evidence="18">
    <location>
        <begin position="157"/>
        <end position="330"/>
    </location>
</feature>
<dbReference type="EC" id="6.3.2.8" evidence="3 14"/>
<evidence type="ECO:0000256" key="2">
    <source>
        <dbReference type="ARBA" id="ARBA00004752"/>
    </source>
</evidence>
<keyword evidence="12 14" id="KW-0961">Cell wall biogenesis/degradation</keyword>
<dbReference type="RefSeq" id="WP_015182057.1">
    <property type="nucleotide sequence ID" value="NC_019738.1"/>
</dbReference>
<dbReference type="InterPro" id="IPR036615">
    <property type="entry name" value="Mur_ligase_C_dom_sf"/>
</dbReference>
<keyword evidence="10 14" id="KW-0573">Peptidoglycan synthesis</keyword>
<comment type="similarity">
    <text evidence="14">Belongs to the MurCDEF family.</text>
</comment>
<comment type="function">
    <text evidence="14">Cell wall formation.</text>
</comment>
<feature type="domain" description="Mur ligase C-terminal" evidence="17">
    <location>
        <begin position="353"/>
        <end position="502"/>
    </location>
</feature>
<accession>K9WBY9</accession>
<evidence type="ECO:0000259" key="17">
    <source>
        <dbReference type="Pfam" id="PF02875"/>
    </source>
</evidence>
<evidence type="ECO:0000259" key="16">
    <source>
        <dbReference type="Pfam" id="PF01225"/>
    </source>
</evidence>
<comment type="pathway">
    <text evidence="2 14">Cell wall biogenesis; peptidoglycan biosynthesis.</text>
</comment>
<evidence type="ECO:0000256" key="4">
    <source>
        <dbReference type="ARBA" id="ARBA00022490"/>
    </source>
</evidence>
<dbReference type="Pfam" id="PF08245">
    <property type="entry name" value="Mur_ligase_M"/>
    <property type="match status" value="1"/>
</dbReference>
<dbReference type="Gene3D" id="3.90.190.20">
    <property type="entry name" value="Mur ligase, C-terminal domain"/>
    <property type="match status" value="1"/>
</dbReference>
<dbReference type="PATRIC" id="fig|1173027.3.peg.2285"/>